<dbReference type="GeneID" id="14552021"/>
<dbReference type="HOGENOM" id="CLU_423700_0_0_2"/>
<name>M1IRV1_9CREN</name>
<dbReference type="Gene3D" id="1.10.10.10">
    <property type="entry name" value="Winged helix-like DNA-binding domain superfamily/Winged helix DNA-binding domain"/>
    <property type="match status" value="1"/>
</dbReference>
<evidence type="ECO:0000313" key="2">
    <source>
        <dbReference type="Proteomes" id="UP000011281"/>
    </source>
</evidence>
<gene>
    <name evidence="1" type="ORF">SacN8_07395</name>
</gene>
<accession>M1IRV1</accession>
<reference evidence="1 2" key="1">
    <citation type="journal article" date="2012" name="ISME J.">
        <title>Genomic evidence of rapid, global-scale gene flow in a Sulfolobus species.</title>
        <authorList>
            <person name="Mao D."/>
            <person name="Grogan D."/>
        </authorList>
    </citation>
    <scope>NUCLEOTIDE SEQUENCE [LARGE SCALE GENOMIC DNA]</scope>
    <source>
        <strain evidence="1 2">N8</strain>
    </source>
</reference>
<dbReference type="PATRIC" id="fig|1028566.6.peg.1457"/>
<organism evidence="2">
    <name type="scientific">Sulfolobus acidocaldarius N8</name>
    <dbReference type="NCBI Taxonomy" id="1028566"/>
    <lineage>
        <taxon>Archaea</taxon>
        <taxon>Thermoproteota</taxon>
        <taxon>Thermoprotei</taxon>
        <taxon>Sulfolobales</taxon>
        <taxon>Sulfolobaceae</taxon>
        <taxon>Sulfolobus</taxon>
    </lineage>
</organism>
<dbReference type="InterPro" id="IPR036390">
    <property type="entry name" value="WH_DNA-bd_sf"/>
</dbReference>
<sequence>MKLVKRNGKWVLIKNTEKNSDTALSETPNPARNARIISSGVQKTAQTAQPNIYPGKRSLKNSQQFCKKVTSKDGRQVEVCAEVINYEKRVENDSIIEYPNLKYLLKYKDKTLECIKDCEGALDEISKLTYRHPSKSEIINAMDELTKSLTRVTPLKEFVNTDDKARGIYEVLKRDPIQTILRLTEEVKGIKGNEKVKLATLLSIASTRIKRGVRDMIYRFNFIVVGKYGAGKSSSVKSVLGLFFDHKEYNKSKFLLFGRITEKALGYFKDINDYDGALIYVEQIDNISEISYLREALSEAFLSTLVTTRDENTGELRADIVSIKGQPAFISTNVDESISSQLASRMFQLYLEPSVDRKEIMESKADENKASDEELFAIRVATWLWYSELPADARVPKDLWKRVVDTLERIGGNNVLRTSDLVLALLKSLAIIHGRDVVTEEDVNITFKYFSKEIILATYGISEREIKALEVLTSTAPGSPMTTFDIAIKLDLDKNTTASILEKLNENMLVGKEFDGKKRYWWITDKGRDVLERLKTEVKIVGDVVEVKTPDGEVIADKEFFREPDSRDDTKNAVSGGREGVREGESYIDRRIKAILRREFLGIPIRRLRFRGEKLDRFAGLSSYVLTRKDIQTIKELDRVKCLRKSEFVSRFGEDSLERLESFYLVRRDFNDFISEEEDICIAE</sequence>
<dbReference type="Proteomes" id="UP000011281">
    <property type="component" value="Chromosome"/>
</dbReference>
<dbReference type="RefSeq" id="WP_011278343.1">
    <property type="nucleotide sequence ID" value="NC_020246.1"/>
</dbReference>
<dbReference type="InterPro" id="IPR036388">
    <property type="entry name" value="WH-like_DNA-bd_sf"/>
</dbReference>
<dbReference type="SUPFAM" id="SSF46785">
    <property type="entry name" value="Winged helix' DNA-binding domain"/>
    <property type="match status" value="1"/>
</dbReference>
<dbReference type="InterPro" id="IPR027417">
    <property type="entry name" value="P-loop_NTPase"/>
</dbReference>
<protein>
    <submittedName>
        <fullName evidence="1">Uncharacterized protein</fullName>
    </submittedName>
</protein>
<evidence type="ECO:0000313" key="1">
    <source>
        <dbReference type="EMBL" id="AGE71442.1"/>
    </source>
</evidence>
<dbReference type="EMBL" id="CP002817">
    <property type="protein sequence ID" value="AGE71442.1"/>
    <property type="molecule type" value="Genomic_DNA"/>
</dbReference>
<dbReference type="AlphaFoldDB" id="M1IRV1"/>
<proteinExistence type="predicted"/>
<dbReference type="SUPFAM" id="SSF52540">
    <property type="entry name" value="P-loop containing nucleoside triphosphate hydrolases"/>
    <property type="match status" value="1"/>
</dbReference>
<dbReference type="KEGG" id="sacn:SacN8_07395"/>